<dbReference type="EMBL" id="CACVBM020000777">
    <property type="protein sequence ID" value="CAA7023424.1"/>
    <property type="molecule type" value="Genomic_DNA"/>
</dbReference>
<comment type="similarity">
    <text evidence="3">Belongs to the SGS3 family.</text>
</comment>
<feature type="domain" description="Zinc finger-XS" evidence="6">
    <location>
        <begin position="267"/>
        <end position="304"/>
    </location>
</feature>
<feature type="compositionally biased region" description="Acidic residues" evidence="4">
    <location>
        <begin position="191"/>
        <end position="227"/>
    </location>
</feature>
<evidence type="ECO:0000313" key="7">
    <source>
        <dbReference type="EMBL" id="CAA7023424.1"/>
    </source>
</evidence>
<organism evidence="7 8">
    <name type="scientific">Microthlaspi erraticum</name>
    <dbReference type="NCBI Taxonomy" id="1685480"/>
    <lineage>
        <taxon>Eukaryota</taxon>
        <taxon>Viridiplantae</taxon>
        <taxon>Streptophyta</taxon>
        <taxon>Embryophyta</taxon>
        <taxon>Tracheophyta</taxon>
        <taxon>Spermatophyta</taxon>
        <taxon>Magnoliopsida</taxon>
        <taxon>eudicotyledons</taxon>
        <taxon>Gunneridae</taxon>
        <taxon>Pentapetalae</taxon>
        <taxon>rosids</taxon>
        <taxon>malvids</taxon>
        <taxon>Brassicales</taxon>
        <taxon>Brassicaceae</taxon>
        <taxon>Coluteocarpeae</taxon>
        <taxon>Microthlaspi</taxon>
    </lineage>
</organism>
<evidence type="ECO:0008006" key="9">
    <source>
        <dbReference type="Google" id="ProtNLM"/>
    </source>
</evidence>
<keyword evidence="8" id="KW-1185">Reference proteome</keyword>
<feature type="compositionally biased region" description="Basic residues" evidence="4">
    <location>
        <begin position="10"/>
        <end position="22"/>
    </location>
</feature>
<feature type="domain" description="XS" evidence="5">
    <location>
        <begin position="337"/>
        <end position="449"/>
    </location>
</feature>
<reference evidence="7" key="1">
    <citation type="submission" date="2020-01" db="EMBL/GenBank/DDBJ databases">
        <authorList>
            <person name="Mishra B."/>
        </authorList>
    </citation>
    <scope>NUCLEOTIDE SEQUENCE [LARGE SCALE GENOMIC DNA]</scope>
</reference>
<feature type="region of interest" description="Disordered" evidence="4">
    <location>
        <begin position="571"/>
        <end position="593"/>
    </location>
</feature>
<dbReference type="CDD" id="cd12266">
    <property type="entry name" value="RRM_like_XS"/>
    <property type="match status" value="1"/>
</dbReference>
<evidence type="ECO:0000259" key="5">
    <source>
        <dbReference type="Pfam" id="PF03468"/>
    </source>
</evidence>
<keyword evidence="1" id="KW-0175">Coiled coil</keyword>
<feature type="region of interest" description="Disordered" evidence="4">
    <location>
        <begin position="191"/>
        <end position="234"/>
    </location>
</feature>
<evidence type="ECO:0000313" key="8">
    <source>
        <dbReference type="Proteomes" id="UP000467841"/>
    </source>
</evidence>
<feature type="region of interest" description="Disordered" evidence="4">
    <location>
        <begin position="1"/>
        <end position="177"/>
    </location>
</feature>
<dbReference type="PANTHER" id="PTHR46602:SF1">
    <property type="entry name" value="PROTEIN SUPPRESSOR OF GENE SILENCING 3"/>
    <property type="match status" value="1"/>
</dbReference>
<evidence type="ECO:0000256" key="1">
    <source>
        <dbReference type="ARBA" id="ARBA00023054"/>
    </source>
</evidence>
<evidence type="ECO:0000256" key="3">
    <source>
        <dbReference type="ARBA" id="ARBA00024022"/>
    </source>
</evidence>
<feature type="compositionally biased region" description="Gly residues" evidence="4">
    <location>
        <begin position="140"/>
        <end position="152"/>
    </location>
</feature>
<dbReference type="PANTHER" id="PTHR46602">
    <property type="entry name" value="PROTEIN SUPPRESSOR OF GENE SILENCING 3"/>
    <property type="match status" value="1"/>
</dbReference>
<feature type="compositionally biased region" description="Basic and acidic residues" evidence="4">
    <location>
        <begin position="572"/>
        <end position="581"/>
    </location>
</feature>
<dbReference type="Gene3D" id="3.30.70.2890">
    <property type="entry name" value="XS domain"/>
    <property type="match status" value="1"/>
</dbReference>
<name>A0A6D2IEF7_9BRAS</name>
<dbReference type="AlphaFoldDB" id="A0A6D2IEF7"/>
<dbReference type="InterPro" id="IPR038588">
    <property type="entry name" value="XS_domain_sf"/>
</dbReference>
<evidence type="ECO:0000256" key="2">
    <source>
        <dbReference type="ARBA" id="ARBA00023158"/>
    </source>
</evidence>
<sequence length="664" mass="75656">MGKNKVEQRKKTKKKKALKSLRRLISQSPSFTLLEMSSKAGPKSKGKNISQGGSNPGVEQVVQGLAATKLAPSQDDGGDWEVISKKNKNKPEKSWASSPNPNPPRAWGGQQQGRGNNNVAGRGNGNGGWGAKATDARVSAGGGRGAGRGQGVNRGYDNSYVAPSPVTRPPLEGGWNWKASAGAAQHTVVQDEVDDDDDDLDNVSEEDDDCDGLDDSDDDLVSDDYDSDVSQKSHGTRKQNKWLKRFFDSLDSLSIEQINEPQRQWHCPACQGGPGAIDWYQLQPLLAHARTKGARRVKLHRELAAVLDMDLQMRGASVIPCGEIYGQWKGLGLEEKDHEIVWPPMVIIMNTRLDKDDNDKWLGMGNQELLEYFNEYPAIRARHSYGPQGHRGMSVLMFESTATGYFEADRLHRELDEQGLGRDAWDRKRTWYSGGVRQLFGFLATKQDLAVFNQHCQGKTRLKFEMRSYQENVVKELRQIAEDNQQLNWFKNKVTKQNKHAKVLEESLGILSEKLRKTAEDNRIVRQRTKMQHEQNREEMDSQDKFFKDSIKQIHEKRDAKEENFEMLQQQERAKVAEQQKKNTNPSSNDDCRKRAEELSSFIEFQEKDMEEFVEEREKLIKEQEKKMAEMKKRHHEEMLDLERDFDESLEELMNKHGLQVADD</sequence>
<keyword evidence="2" id="KW-0943">RNA-mediated gene silencing</keyword>
<dbReference type="GO" id="GO:0051607">
    <property type="term" value="P:defense response to virus"/>
    <property type="evidence" value="ECO:0007669"/>
    <property type="project" value="InterPro"/>
</dbReference>
<proteinExistence type="inferred from homology"/>
<dbReference type="GO" id="GO:0031047">
    <property type="term" value="P:regulatory ncRNA-mediated gene silencing"/>
    <property type="evidence" value="ECO:0007669"/>
    <property type="project" value="UniProtKB-KW"/>
</dbReference>
<dbReference type="OrthoDB" id="1936239at2759"/>
<dbReference type="InterPro" id="IPR044287">
    <property type="entry name" value="SGS3"/>
</dbReference>
<accession>A0A6D2IEF7</accession>
<protein>
    <recommendedName>
        <fullName evidence="9">XS domain-containing protein</fullName>
    </recommendedName>
</protein>
<dbReference type="Pfam" id="PF03470">
    <property type="entry name" value="zf-XS"/>
    <property type="match status" value="1"/>
</dbReference>
<comment type="caution">
    <text evidence="7">The sequence shown here is derived from an EMBL/GenBank/DDBJ whole genome shotgun (WGS) entry which is preliminary data.</text>
</comment>
<gene>
    <name evidence="7" type="ORF">MERR_LOCUS10659</name>
</gene>
<feature type="compositionally biased region" description="Low complexity" evidence="4">
    <location>
        <begin position="105"/>
        <end position="121"/>
    </location>
</feature>
<dbReference type="InterPro" id="IPR005380">
    <property type="entry name" value="XS_domain"/>
</dbReference>
<dbReference type="Proteomes" id="UP000467841">
    <property type="component" value="Unassembled WGS sequence"/>
</dbReference>
<evidence type="ECO:0000259" key="6">
    <source>
        <dbReference type="Pfam" id="PF03470"/>
    </source>
</evidence>
<dbReference type="InterPro" id="IPR005381">
    <property type="entry name" value="Znf-XS_domain"/>
</dbReference>
<dbReference type="Pfam" id="PF03468">
    <property type="entry name" value="XS"/>
    <property type="match status" value="1"/>
</dbReference>
<evidence type="ECO:0000256" key="4">
    <source>
        <dbReference type="SAM" id="MobiDB-lite"/>
    </source>
</evidence>